<dbReference type="OrthoDB" id="8062037at2759"/>
<reference evidence="10 11" key="1">
    <citation type="journal article" date="2019" name="Sci. Rep.">
        <title>A high-quality genome of Eragrostis curvula grass provides insights into Poaceae evolution and supports new strategies to enhance forage quality.</title>
        <authorList>
            <person name="Carballo J."/>
            <person name="Santos B.A.C.M."/>
            <person name="Zappacosta D."/>
            <person name="Garbus I."/>
            <person name="Selva J.P."/>
            <person name="Gallo C.A."/>
            <person name="Diaz A."/>
            <person name="Albertini E."/>
            <person name="Caccamo M."/>
            <person name="Echenique V."/>
        </authorList>
    </citation>
    <scope>NUCLEOTIDE SEQUENCE [LARGE SCALE GENOMIC DNA]</scope>
    <source>
        <strain evidence="11">cv. Victoria</strain>
        <tissue evidence="10">Leaf</tissue>
    </source>
</reference>
<dbReference type="PROSITE" id="PS51257">
    <property type="entry name" value="PROKAR_LIPOPROTEIN"/>
    <property type="match status" value="1"/>
</dbReference>
<evidence type="ECO:0000256" key="1">
    <source>
        <dbReference type="ARBA" id="ARBA00000900"/>
    </source>
</evidence>
<protein>
    <recommendedName>
        <fullName evidence="2">RING-type E3 ubiquitin transferase</fullName>
        <ecNumber evidence="2">2.3.2.27</ecNumber>
    </recommendedName>
</protein>
<comment type="caution">
    <text evidence="10">The sequence shown here is derived from an EMBL/GenBank/DDBJ whole genome shotgun (WGS) entry which is preliminary data.</text>
</comment>
<evidence type="ECO:0000259" key="9">
    <source>
        <dbReference type="PROSITE" id="PS50089"/>
    </source>
</evidence>
<keyword evidence="4 7" id="KW-0863">Zinc-finger</keyword>
<dbReference type="Gramene" id="TVU33280">
    <property type="protein sequence ID" value="TVU33280"/>
    <property type="gene ID" value="EJB05_25073"/>
</dbReference>
<feature type="non-terminal residue" evidence="10">
    <location>
        <position position="1"/>
    </location>
</feature>
<feature type="transmembrane region" description="Helical" evidence="8">
    <location>
        <begin position="47"/>
        <end position="67"/>
    </location>
</feature>
<dbReference type="Gene3D" id="3.30.40.10">
    <property type="entry name" value="Zinc/RING finger domain, C3HC4 (zinc finger)"/>
    <property type="match status" value="1"/>
</dbReference>
<sequence>MLNQLHRRPPPSPPADDGYLACYGIVVACASLLLLIILAATVSIGKACALAGAVGVSFGLVGCLARWCADDGAVVGVPVRPPTARPACGVVADAVMIDVLPAFTYTGSTVDAAEGGGSKSGRRALCPVCLEDVQAGEMVRQLPACRHLFHVGCIDMWLHSHSTCPLCRCDVWAQQSDAKPTPEADPPDTALPPV</sequence>
<evidence type="ECO:0000313" key="10">
    <source>
        <dbReference type="EMBL" id="TVU33280.1"/>
    </source>
</evidence>
<dbReference type="Proteomes" id="UP000324897">
    <property type="component" value="Chromosome 1"/>
</dbReference>
<keyword evidence="3" id="KW-0479">Metal-binding</keyword>
<evidence type="ECO:0000256" key="5">
    <source>
        <dbReference type="ARBA" id="ARBA00022833"/>
    </source>
</evidence>
<dbReference type="SMART" id="SM00184">
    <property type="entry name" value="RING"/>
    <property type="match status" value="1"/>
</dbReference>
<dbReference type="GO" id="GO:0061630">
    <property type="term" value="F:ubiquitin protein ligase activity"/>
    <property type="evidence" value="ECO:0007669"/>
    <property type="project" value="UniProtKB-EC"/>
</dbReference>
<keyword evidence="8" id="KW-0472">Membrane</keyword>
<dbReference type="GO" id="GO:0008270">
    <property type="term" value="F:zinc ion binding"/>
    <property type="evidence" value="ECO:0007669"/>
    <property type="project" value="UniProtKB-KW"/>
</dbReference>
<dbReference type="PANTHER" id="PTHR14155:SF529">
    <property type="entry name" value="OS06G0534900 PROTEIN"/>
    <property type="match status" value="1"/>
</dbReference>
<evidence type="ECO:0000256" key="3">
    <source>
        <dbReference type="ARBA" id="ARBA00022723"/>
    </source>
</evidence>
<dbReference type="EMBL" id="RWGY01000011">
    <property type="protein sequence ID" value="TVU33280.1"/>
    <property type="molecule type" value="Genomic_DNA"/>
</dbReference>
<dbReference type="AlphaFoldDB" id="A0A5J9VEI0"/>
<dbReference type="PROSITE" id="PS50089">
    <property type="entry name" value="ZF_RING_2"/>
    <property type="match status" value="1"/>
</dbReference>
<dbReference type="InterPro" id="IPR013083">
    <property type="entry name" value="Znf_RING/FYVE/PHD"/>
</dbReference>
<dbReference type="CDD" id="cd16461">
    <property type="entry name" value="RING-H2_EL5-like"/>
    <property type="match status" value="1"/>
</dbReference>
<feature type="transmembrane region" description="Helical" evidence="8">
    <location>
        <begin position="20"/>
        <end position="40"/>
    </location>
</feature>
<dbReference type="Pfam" id="PF13639">
    <property type="entry name" value="zf-RING_2"/>
    <property type="match status" value="1"/>
</dbReference>
<dbReference type="InterPro" id="IPR001841">
    <property type="entry name" value="Znf_RING"/>
</dbReference>
<evidence type="ECO:0000256" key="6">
    <source>
        <dbReference type="ARBA" id="ARBA00024209"/>
    </source>
</evidence>
<comment type="catalytic activity">
    <reaction evidence="1">
        <text>S-ubiquitinyl-[E2 ubiquitin-conjugating enzyme]-L-cysteine + [acceptor protein]-L-lysine = [E2 ubiquitin-conjugating enzyme]-L-cysteine + N(6)-ubiquitinyl-[acceptor protein]-L-lysine.</text>
        <dbReference type="EC" id="2.3.2.27"/>
    </reaction>
</comment>
<keyword evidence="11" id="KW-1185">Reference proteome</keyword>
<evidence type="ECO:0000256" key="8">
    <source>
        <dbReference type="SAM" id="Phobius"/>
    </source>
</evidence>
<dbReference type="SUPFAM" id="SSF57850">
    <property type="entry name" value="RING/U-box"/>
    <property type="match status" value="1"/>
</dbReference>
<keyword evidence="8" id="KW-0812">Transmembrane</keyword>
<proteinExistence type="inferred from homology"/>
<keyword evidence="8" id="KW-1133">Transmembrane helix</keyword>
<comment type="similarity">
    <text evidence="6">Belongs to the RING-type zinc finger family. ATL subfamily.</text>
</comment>
<feature type="domain" description="RING-type" evidence="9">
    <location>
        <begin position="126"/>
        <end position="168"/>
    </location>
</feature>
<gene>
    <name evidence="10" type="ORF">EJB05_25073</name>
</gene>
<dbReference type="FunFam" id="3.30.40.10:FF:000672">
    <property type="entry name" value="E3 ubiquitin-protein ligase ATL41"/>
    <property type="match status" value="1"/>
</dbReference>
<evidence type="ECO:0000256" key="7">
    <source>
        <dbReference type="PROSITE-ProRule" id="PRU00175"/>
    </source>
</evidence>
<evidence type="ECO:0000256" key="4">
    <source>
        <dbReference type="ARBA" id="ARBA00022771"/>
    </source>
</evidence>
<accession>A0A5J9VEI0</accession>
<organism evidence="10 11">
    <name type="scientific">Eragrostis curvula</name>
    <name type="common">weeping love grass</name>
    <dbReference type="NCBI Taxonomy" id="38414"/>
    <lineage>
        <taxon>Eukaryota</taxon>
        <taxon>Viridiplantae</taxon>
        <taxon>Streptophyta</taxon>
        <taxon>Embryophyta</taxon>
        <taxon>Tracheophyta</taxon>
        <taxon>Spermatophyta</taxon>
        <taxon>Magnoliopsida</taxon>
        <taxon>Liliopsida</taxon>
        <taxon>Poales</taxon>
        <taxon>Poaceae</taxon>
        <taxon>PACMAD clade</taxon>
        <taxon>Chloridoideae</taxon>
        <taxon>Eragrostideae</taxon>
        <taxon>Eragrostidinae</taxon>
        <taxon>Eragrostis</taxon>
    </lineage>
</organism>
<dbReference type="PANTHER" id="PTHR14155">
    <property type="entry name" value="RING FINGER DOMAIN-CONTAINING"/>
    <property type="match status" value="1"/>
</dbReference>
<keyword evidence="5" id="KW-0862">Zinc</keyword>
<name>A0A5J9VEI0_9POAL</name>
<dbReference type="EC" id="2.3.2.27" evidence="2"/>
<evidence type="ECO:0000256" key="2">
    <source>
        <dbReference type="ARBA" id="ARBA00012483"/>
    </source>
</evidence>
<evidence type="ECO:0000313" key="11">
    <source>
        <dbReference type="Proteomes" id="UP000324897"/>
    </source>
</evidence>
<dbReference type="InterPro" id="IPR053238">
    <property type="entry name" value="RING-H2_zinc_finger"/>
</dbReference>